<evidence type="ECO:0000256" key="10">
    <source>
        <dbReference type="ARBA" id="ARBA00042316"/>
    </source>
</evidence>
<evidence type="ECO:0000259" key="12">
    <source>
        <dbReference type="PROSITE" id="PS50127"/>
    </source>
</evidence>
<dbReference type="PANTHER" id="PTHR46116:SF26">
    <property type="entry name" value="UBIQUITIN-CONJUGATING ENZYME E2 Z"/>
    <property type="match status" value="1"/>
</dbReference>
<accession>A0A6C0HPH6</accession>
<protein>
    <recommendedName>
        <fullName evidence="8">Ubiquitin-conjugating enzyme E2 Z</fullName>
    </recommendedName>
    <alternativeName>
        <fullName evidence="9">E2 ubiquitin-conjugating enzyme Z</fullName>
    </alternativeName>
    <alternativeName>
        <fullName evidence="11">Ubiquitin carrier protein Z</fullName>
    </alternativeName>
    <alternativeName>
        <fullName evidence="10">Ubiquitin-protein ligase Z</fullName>
    </alternativeName>
</protein>
<evidence type="ECO:0000256" key="6">
    <source>
        <dbReference type="ARBA" id="ARBA00022786"/>
    </source>
</evidence>
<dbReference type="GO" id="GO:0004869">
    <property type="term" value="F:cysteine-type endopeptidase inhibitor activity"/>
    <property type="evidence" value="ECO:0007669"/>
    <property type="project" value="TreeGrafter"/>
</dbReference>
<dbReference type="GO" id="GO:0016740">
    <property type="term" value="F:transferase activity"/>
    <property type="evidence" value="ECO:0007669"/>
    <property type="project" value="UniProtKB-KW"/>
</dbReference>
<dbReference type="GO" id="GO:0005524">
    <property type="term" value="F:ATP binding"/>
    <property type="evidence" value="ECO:0007669"/>
    <property type="project" value="UniProtKB-KW"/>
</dbReference>
<evidence type="ECO:0000256" key="7">
    <source>
        <dbReference type="ARBA" id="ARBA00022840"/>
    </source>
</evidence>
<dbReference type="Gene3D" id="3.10.110.10">
    <property type="entry name" value="Ubiquitin Conjugating Enzyme"/>
    <property type="match status" value="1"/>
</dbReference>
<keyword evidence="4" id="KW-0053">Apoptosis</keyword>
<evidence type="ECO:0000256" key="3">
    <source>
        <dbReference type="ARBA" id="ARBA00022679"/>
    </source>
</evidence>
<keyword evidence="2" id="KW-0963">Cytoplasm</keyword>
<keyword evidence="5" id="KW-0547">Nucleotide-binding</keyword>
<evidence type="ECO:0000256" key="1">
    <source>
        <dbReference type="ARBA" id="ARBA00004496"/>
    </source>
</evidence>
<dbReference type="InterPro" id="IPR000608">
    <property type="entry name" value="UBC"/>
</dbReference>
<keyword evidence="7" id="KW-0067">ATP-binding</keyword>
<dbReference type="GO" id="GO:0006915">
    <property type="term" value="P:apoptotic process"/>
    <property type="evidence" value="ECO:0007669"/>
    <property type="project" value="UniProtKB-KW"/>
</dbReference>
<dbReference type="AlphaFoldDB" id="A0A6C0HPH6"/>
<dbReference type="GO" id="GO:0043066">
    <property type="term" value="P:negative regulation of apoptotic process"/>
    <property type="evidence" value="ECO:0007669"/>
    <property type="project" value="TreeGrafter"/>
</dbReference>
<proteinExistence type="predicted"/>
<dbReference type="GO" id="GO:0005737">
    <property type="term" value="C:cytoplasm"/>
    <property type="evidence" value="ECO:0007669"/>
    <property type="project" value="UniProtKB-SubCell"/>
</dbReference>
<organism evidence="13">
    <name type="scientific">viral metagenome</name>
    <dbReference type="NCBI Taxonomy" id="1070528"/>
    <lineage>
        <taxon>unclassified sequences</taxon>
        <taxon>metagenomes</taxon>
        <taxon>organismal metagenomes</taxon>
    </lineage>
</organism>
<sequence length="231" mass="26992">MERCMKRIMLDIKEIQSDPDPSFFYIPDETNALKGHAIIIGREGTPYAHGFYLFEFVFPTNYPFSPPVVTFLNGDGRTRFNPNLYVSGKVCLSILNTWSGEKWSACQSIRSVLLSISILILNEEPFLNEPGIARTHCSFKPYHQLLEYKNIEICILKYLRLEQVPTVFQSYHPMFVSYFVKHYDQIIDVLKKENTFVDISVFQDQSCFLNYLSLEQETRRVYDIVKIDINN</sequence>
<dbReference type="PROSITE" id="PS50127">
    <property type="entry name" value="UBC_2"/>
    <property type="match status" value="1"/>
</dbReference>
<dbReference type="GO" id="GO:0005634">
    <property type="term" value="C:nucleus"/>
    <property type="evidence" value="ECO:0007669"/>
    <property type="project" value="TreeGrafter"/>
</dbReference>
<keyword evidence="6" id="KW-0833">Ubl conjugation pathway</keyword>
<evidence type="ECO:0000256" key="8">
    <source>
        <dbReference type="ARBA" id="ARBA00039894"/>
    </source>
</evidence>
<keyword evidence="3" id="KW-0808">Transferase</keyword>
<dbReference type="SUPFAM" id="SSF54495">
    <property type="entry name" value="UBC-like"/>
    <property type="match status" value="1"/>
</dbReference>
<dbReference type="Pfam" id="PF00179">
    <property type="entry name" value="UQ_con"/>
    <property type="match status" value="1"/>
</dbReference>
<evidence type="ECO:0000256" key="11">
    <source>
        <dbReference type="ARBA" id="ARBA00042401"/>
    </source>
</evidence>
<evidence type="ECO:0000256" key="5">
    <source>
        <dbReference type="ARBA" id="ARBA00022741"/>
    </source>
</evidence>
<evidence type="ECO:0000256" key="4">
    <source>
        <dbReference type="ARBA" id="ARBA00022703"/>
    </source>
</evidence>
<dbReference type="EMBL" id="MN739993">
    <property type="protein sequence ID" value="QHT81853.1"/>
    <property type="molecule type" value="Genomic_DNA"/>
</dbReference>
<comment type="subcellular location">
    <subcellularLocation>
        <location evidence="1">Cytoplasm</location>
    </subcellularLocation>
</comment>
<dbReference type="SMART" id="SM00212">
    <property type="entry name" value="UBCc"/>
    <property type="match status" value="1"/>
</dbReference>
<reference evidence="13" key="1">
    <citation type="journal article" date="2020" name="Nature">
        <title>Giant virus diversity and host interactions through global metagenomics.</title>
        <authorList>
            <person name="Schulz F."/>
            <person name="Roux S."/>
            <person name="Paez-Espino D."/>
            <person name="Jungbluth S."/>
            <person name="Walsh D.A."/>
            <person name="Denef V.J."/>
            <person name="McMahon K.D."/>
            <person name="Konstantinidis K.T."/>
            <person name="Eloe-Fadrosh E.A."/>
            <person name="Kyrpides N.C."/>
            <person name="Woyke T."/>
        </authorList>
    </citation>
    <scope>NUCLEOTIDE SEQUENCE</scope>
    <source>
        <strain evidence="13">GVMAG-M-3300023184-160</strain>
    </source>
</reference>
<name>A0A6C0HPH6_9ZZZZ</name>
<dbReference type="InterPro" id="IPR016135">
    <property type="entry name" value="UBQ-conjugating_enzyme/RWD"/>
</dbReference>
<evidence type="ECO:0000313" key="13">
    <source>
        <dbReference type="EMBL" id="QHT81853.1"/>
    </source>
</evidence>
<evidence type="ECO:0000256" key="9">
    <source>
        <dbReference type="ARBA" id="ARBA00041798"/>
    </source>
</evidence>
<feature type="domain" description="UBC core" evidence="12">
    <location>
        <begin position="3"/>
        <end position="160"/>
    </location>
</feature>
<evidence type="ECO:0000256" key="2">
    <source>
        <dbReference type="ARBA" id="ARBA00022490"/>
    </source>
</evidence>
<dbReference type="PANTHER" id="PTHR46116">
    <property type="entry name" value="(E3-INDEPENDENT) E2 UBIQUITIN-CONJUGATING ENZYME"/>
    <property type="match status" value="1"/>
</dbReference>